<keyword evidence="2" id="KW-1185">Reference proteome</keyword>
<feature type="non-terminal residue" evidence="1">
    <location>
        <position position="1"/>
    </location>
</feature>
<protein>
    <submittedName>
        <fullName evidence="1">Asparagine synthetase domain-containing protein 1</fullName>
    </submittedName>
</protein>
<accession>A0ACC1HRV9</accession>
<evidence type="ECO:0000313" key="2">
    <source>
        <dbReference type="Proteomes" id="UP001145114"/>
    </source>
</evidence>
<proteinExistence type="predicted"/>
<reference evidence="1" key="1">
    <citation type="submission" date="2022-06" db="EMBL/GenBank/DDBJ databases">
        <title>Phylogenomic reconstructions and comparative analyses of Kickxellomycotina fungi.</title>
        <authorList>
            <person name="Reynolds N.K."/>
            <person name="Stajich J.E."/>
            <person name="Barry K."/>
            <person name="Grigoriev I.V."/>
            <person name="Crous P."/>
            <person name="Smith M.E."/>
        </authorList>
    </citation>
    <scope>NUCLEOTIDE SEQUENCE</scope>
    <source>
        <strain evidence="1">RSA 2271</strain>
    </source>
</reference>
<dbReference type="EMBL" id="JAMZIH010001107">
    <property type="protein sequence ID" value="KAJ1678498.1"/>
    <property type="molecule type" value="Genomic_DNA"/>
</dbReference>
<name>A0ACC1HRV9_9FUNG</name>
<organism evidence="1 2">
    <name type="scientific">Spiromyces aspiralis</name>
    <dbReference type="NCBI Taxonomy" id="68401"/>
    <lineage>
        <taxon>Eukaryota</taxon>
        <taxon>Fungi</taxon>
        <taxon>Fungi incertae sedis</taxon>
        <taxon>Zoopagomycota</taxon>
        <taxon>Kickxellomycotina</taxon>
        <taxon>Kickxellomycetes</taxon>
        <taxon>Kickxellales</taxon>
        <taxon>Kickxellaceae</taxon>
        <taxon>Spiromyces</taxon>
    </lineage>
</organism>
<gene>
    <name evidence="1" type="primary">ASNSD1</name>
    <name evidence="1" type="ORF">EV182_003928</name>
</gene>
<sequence length="70" mass="7905">SVVKFLSSLPIHLKMDLRYKRGVGDKLLLRLLAYRMGMTNASRLAKRAIQFGARTAKMETGKDRGQDVIL</sequence>
<evidence type="ECO:0000313" key="1">
    <source>
        <dbReference type="EMBL" id="KAJ1678498.1"/>
    </source>
</evidence>
<dbReference type="Proteomes" id="UP001145114">
    <property type="component" value="Unassembled WGS sequence"/>
</dbReference>
<comment type="caution">
    <text evidence="1">The sequence shown here is derived from an EMBL/GenBank/DDBJ whole genome shotgun (WGS) entry which is preliminary data.</text>
</comment>